<reference evidence="3" key="1">
    <citation type="submission" date="2025-08" db="UniProtKB">
        <authorList>
            <consortium name="RefSeq"/>
        </authorList>
    </citation>
    <scope>IDENTIFICATION</scope>
</reference>
<evidence type="ECO:0000313" key="2">
    <source>
        <dbReference type="Proteomes" id="UP000694867"/>
    </source>
</evidence>
<dbReference type="InterPro" id="IPR032675">
    <property type="entry name" value="LRR_dom_sf"/>
</dbReference>
<dbReference type="PROSITE" id="PS50181">
    <property type="entry name" value="FBOX"/>
    <property type="match status" value="1"/>
</dbReference>
<protein>
    <submittedName>
        <fullName evidence="3">Uncharacterized protein LOC100900803</fullName>
    </submittedName>
</protein>
<evidence type="ECO:0000259" key="1">
    <source>
        <dbReference type="PROSITE" id="PS50181"/>
    </source>
</evidence>
<dbReference type="SMART" id="SM00367">
    <property type="entry name" value="LRR_CC"/>
    <property type="match status" value="5"/>
</dbReference>
<evidence type="ECO:0000313" key="3">
    <source>
        <dbReference type="RefSeq" id="XP_003737648.1"/>
    </source>
</evidence>
<gene>
    <name evidence="3" type="primary">LOC100900803</name>
</gene>
<dbReference type="GO" id="GO:0031146">
    <property type="term" value="P:SCF-dependent proteasomal ubiquitin-dependent protein catabolic process"/>
    <property type="evidence" value="ECO:0007669"/>
    <property type="project" value="TreeGrafter"/>
</dbReference>
<dbReference type="GO" id="GO:0019005">
    <property type="term" value="C:SCF ubiquitin ligase complex"/>
    <property type="evidence" value="ECO:0007669"/>
    <property type="project" value="TreeGrafter"/>
</dbReference>
<dbReference type="GeneID" id="100900803"/>
<proteinExistence type="predicted"/>
<dbReference type="RefSeq" id="XP_003737648.1">
    <property type="nucleotide sequence ID" value="XM_003737600.1"/>
</dbReference>
<accession>A0AAJ6QMK4</accession>
<dbReference type="AlphaFoldDB" id="A0AAJ6QMK4"/>
<dbReference type="InterPro" id="IPR006553">
    <property type="entry name" value="Leu-rich_rpt_Cys-con_subtyp"/>
</dbReference>
<dbReference type="Proteomes" id="UP000694867">
    <property type="component" value="Unplaced"/>
</dbReference>
<dbReference type="KEGG" id="goe:100900803"/>
<dbReference type="Gene3D" id="3.80.10.10">
    <property type="entry name" value="Ribonuclease Inhibitor"/>
    <property type="match status" value="3"/>
</dbReference>
<keyword evidence="2" id="KW-1185">Reference proteome</keyword>
<name>A0AAJ6QMK4_9ACAR</name>
<dbReference type="PANTHER" id="PTHR13318">
    <property type="entry name" value="PARTNER OF PAIRED, ISOFORM B-RELATED"/>
    <property type="match status" value="1"/>
</dbReference>
<dbReference type="InterPro" id="IPR001810">
    <property type="entry name" value="F-box_dom"/>
</dbReference>
<sequence>MDSLPDEILTGMLLVMEPSERLGKARVCRRMARLVSSYRLLEDVRLVIRGKNMAKVTSVVLRNRRSYSNLAFLKADLDECDFEFWERFGRNLRDLQLIKCTWSTQIFYSIIRQCPNLQSLMFLDRGLNHLETAQIFELPREVSPGELRDAFQNVRHLSPRAIMSNETFNRLLDAMPNLTSISTCESDEKTHSLTRGPENPDLFPLALLDDHLIMDMAKKLSGRLRELRLGCSKNLTSRAYAAISTLTRLRVLTIESVRSLDDYYLSQIIRSAPDLEYLSVKVLTNRVSGSSLFYLSELKKLRRLCLDCSNIQPQSQRYLVRIPSLRNLRLIGCNFAHTFETLESIASNGNLRSLRFTDCVFDPAWFDVIIEKVKGLDELHIEGIDVLTDAHVSKILALKKLRHLILWGPRVAGPEQRAVPEEEVAQLLRDVEPADTRDQIGCLILLELYFCRKITDVGLISLFGGQPFLQKIAIVSCSSITDRSLIALQTSCPDLDQLSAGPFAEGATSGFALHRPSVRVSRL</sequence>
<organism evidence="2 3">
    <name type="scientific">Galendromus occidentalis</name>
    <name type="common">western predatory mite</name>
    <dbReference type="NCBI Taxonomy" id="34638"/>
    <lineage>
        <taxon>Eukaryota</taxon>
        <taxon>Metazoa</taxon>
        <taxon>Ecdysozoa</taxon>
        <taxon>Arthropoda</taxon>
        <taxon>Chelicerata</taxon>
        <taxon>Arachnida</taxon>
        <taxon>Acari</taxon>
        <taxon>Parasitiformes</taxon>
        <taxon>Mesostigmata</taxon>
        <taxon>Gamasina</taxon>
        <taxon>Phytoseioidea</taxon>
        <taxon>Phytoseiidae</taxon>
        <taxon>Typhlodrominae</taxon>
        <taxon>Galendromus</taxon>
    </lineage>
</organism>
<dbReference type="SUPFAM" id="SSF52047">
    <property type="entry name" value="RNI-like"/>
    <property type="match status" value="2"/>
</dbReference>
<feature type="domain" description="F-box" evidence="1">
    <location>
        <begin position="1"/>
        <end position="44"/>
    </location>
</feature>